<organism evidence="2 3">
    <name type="scientific">Magallana gigas</name>
    <name type="common">Pacific oyster</name>
    <name type="synonym">Crassostrea gigas</name>
    <dbReference type="NCBI Taxonomy" id="29159"/>
    <lineage>
        <taxon>Eukaryota</taxon>
        <taxon>Metazoa</taxon>
        <taxon>Spiralia</taxon>
        <taxon>Lophotrochozoa</taxon>
        <taxon>Mollusca</taxon>
        <taxon>Bivalvia</taxon>
        <taxon>Autobranchia</taxon>
        <taxon>Pteriomorphia</taxon>
        <taxon>Ostreida</taxon>
        <taxon>Ostreoidea</taxon>
        <taxon>Ostreidae</taxon>
        <taxon>Magallana</taxon>
    </lineage>
</organism>
<proteinExistence type="predicted"/>
<name>A0A8W8J5D3_MAGGI</name>
<evidence type="ECO:0000313" key="3">
    <source>
        <dbReference type="Proteomes" id="UP000005408"/>
    </source>
</evidence>
<evidence type="ECO:0000313" key="2">
    <source>
        <dbReference type="EnsemblMetazoa" id="G17130.1:cds"/>
    </source>
</evidence>
<dbReference type="Proteomes" id="UP000005408">
    <property type="component" value="Unassembled WGS sequence"/>
</dbReference>
<protein>
    <submittedName>
        <fullName evidence="2">Uncharacterized protein</fullName>
    </submittedName>
</protein>
<accession>A0A8W8J5D3</accession>
<dbReference type="AlphaFoldDB" id="A0A8W8J5D3"/>
<sequence>MMTGCDVTWRDPVLKPYHLDEKPGLSKFYSRSSATVTYKANESTHRLILDHPTILAADFTFRWYFQILEGAIVQERVAKALAKTSRTIYSKEYKTEAQINVAMLDKHQAKKASEEEHIRCDVDRVVRGQGGSGQRRERRTGLMTRGRGLITRRRRGRGGRDQTPNRAEIAATARVENPQN</sequence>
<keyword evidence="3" id="KW-1185">Reference proteome</keyword>
<feature type="region of interest" description="Disordered" evidence="1">
    <location>
        <begin position="127"/>
        <end position="180"/>
    </location>
</feature>
<reference evidence="2" key="1">
    <citation type="submission" date="2022-08" db="UniProtKB">
        <authorList>
            <consortium name="EnsemblMetazoa"/>
        </authorList>
    </citation>
    <scope>IDENTIFICATION</scope>
    <source>
        <strain evidence="2">05x7-T-G4-1.051#20</strain>
    </source>
</reference>
<dbReference type="EnsemblMetazoa" id="G17130.1">
    <property type="protein sequence ID" value="G17130.1:cds"/>
    <property type="gene ID" value="G17130"/>
</dbReference>
<evidence type="ECO:0000256" key="1">
    <source>
        <dbReference type="SAM" id="MobiDB-lite"/>
    </source>
</evidence>